<dbReference type="EMBL" id="JABXBU010000002">
    <property type="protein sequence ID" value="KAF8795010.1"/>
    <property type="molecule type" value="Genomic_DNA"/>
</dbReference>
<name>A0A8T0FZE8_ARGBR</name>
<dbReference type="AlphaFoldDB" id="A0A8T0FZE8"/>
<keyword evidence="2" id="KW-1185">Reference proteome</keyword>
<evidence type="ECO:0000313" key="2">
    <source>
        <dbReference type="Proteomes" id="UP000807504"/>
    </source>
</evidence>
<reference evidence="1" key="2">
    <citation type="submission" date="2020-06" db="EMBL/GenBank/DDBJ databases">
        <authorList>
            <person name="Sheffer M."/>
        </authorList>
    </citation>
    <scope>NUCLEOTIDE SEQUENCE</scope>
</reference>
<evidence type="ECO:0000313" key="1">
    <source>
        <dbReference type="EMBL" id="KAF8795010.1"/>
    </source>
</evidence>
<protein>
    <submittedName>
        <fullName evidence="1">Uncharacterized protein</fullName>
    </submittedName>
</protein>
<gene>
    <name evidence="1" type="ORF">HNY73_002912</name>
</gene>
<accession>A0A8T0FZE8</accession>
<organism evidence="1 2">
    <name type="scientific">Argiope bruennichi</name>
    <name type="common">Wasp spider</name>
    <name type="synonym">Aranea bruennichi</name>
    <dbReference type="NCBI Taxonomy" id="94029"/>
    <lineage>
        <taxon>Eukaryota</taxon>
        <taxon>Metazoa</taxon>
        <taxon>Ecdysozoa</taxon>
        <taxon>Arthropoda</taxon>
        <taxon>Chelicerata</taxon>
        <taxon>Arachnida</taxon>
        <taxon>Araneae</taxon>
        <taxon>Araneomorphae</taxon>
        <taxon>Entelegynae</taxon>
        <taxon>Araneoidea</taxon>
        <taxon>Araneidae</taxon>
        <taxon>Argiope</taxon>
    </lineage>
</organism>
<dbReference type="Proteomes" id="UP000807504">
    <property type="component" value="Unassembled WGS sequence"/>
</dbReference>
<comment type="caution">
    <text evidence="1">The sequence shown here is derived from an EMBL/GenBank/DDBJ whole genome shotgun (WGS) entry which is preliminary data.</text>
</comment>
<proteinExistence type="predicted"/>
<sequence>MEFEGVTYYPREFEEKVKNIAIRPSLFEIEKYILTIEPFEEVTSLAFCTDGSKTELGTGCSYCAFENGIKVLEWKGKLQEFHTVFQAELLGRKMSIIRASEENETIKIWTYSFSSLLAVQDPHSPHQLARDISPSPLLLQIPNIPLRLIKTDSGYQEATSSYVIEL</sequence>
<reference evidence="1" key="1">
    <citation type="journal article" date="2020" name="bioRxiv">
        <title>Chromosome-level reference genome of the European wasp spider Argiope bruennichi: a resource for studies on range expansion and evolutionary adaptation.</title>
        <authorList>
            <person name="Sheffer M.M."/>
            <person name="Hoppe A."/>
            <person name="Krehenwinkel H."/>
            <person name="Uhl G."/>
            <person name="Kuss A.W."/>
            <person name="Jensen L."/>
            <person name="Jensen C."/>
            <person name="Gillespie R.G."/>
            <person name="Hoff K.J."/>
            <person name="Prost S."/>
        </authorList>
    </citation>
    <scope>NUCLEOTIDE SEQUENCE</scope>
</reference>